<evidence type="ECO:0000256" key="2">
    <source>
        <dbReference type="RuleBase" id="RU000411"/>
    </source>
</evidence>
<dbReference type="Proteomes" id="UP001174677">
    <property type="component" value="Chromosome 9"/>
</dbReference>
<evidence type="ECO:0000259" key="3">
    <source>
        <dbReference type="SMART" id="SM00093"/>
    </source>
</evidence>
<comment type="caution">
    <text evidence="4">The sequence shown here is derived from an EMBL/GenBank/DDBJ whole genome shotgun (WGS) entry which is preliminary data.</text>
</comment>
<protein>
    <recommendedName>
        <fullName evidence="3">Serpin domain-containing protein</fullName>
    </recommendedName>
</protein>
<dbReference type="EMBL" id="JARPOI010000009">
    <property type="protein sequence ID" value="KAJ9173141.1"/>
    <property type="molecule type" value="Genomic_DNA"/>
</dbReference>
<dbReference type="InterPro" id="IPR023795">
    <property type="entry name" value="Serpin_CS"/>
</dbReference>
<proteinExistence type="inferred from homology"/>
<evidence type="ECO:0000313" key="4">
    <source>
        <dbReference type="EMBL" id="KAJ9173141.1"/>
    </source>
</evidence>
<accession>A0ABQ9LYU7</accession>
<dbReference type="PANTHER" id="PTHR11461:SF340">
    <property type="entry name" value="SERPIN DOMAIN-CONTAINING PROTEIN"/>
    <property type="match status" value="1"/>
</dbReference>
<dbReference type="InterPro" id="IPR036186">
    <property type="entry name" value="Serpin_sf"/>
</dbReference>
<dbReference type="SMART" id="SM00093">
    <property type="entry name" value="SERPIN"/>
    <property type="match status" value="1"/>
</dbReference>
<dbReference type="InterPro" id="IPR042185">
    <property type="entry name" value="Serpin_sf_2"/>
</dbReference>
<keyword evidence="5" id="KW-1185">Reference proteome</keyword>
<comment type="similarity">
    <text evidence="1 2">Belongs to the serpin family.</text>
</comment>
<dbReference type="SUPFAM" id="SSF56574">
    <property type="entry name" value="Serpins"/>
    <property type="match status" value="1"/>
</dbReference>
<name>A0ABQ9LYU7_HEVBR</name>
<sequence>MESTVQTLTRSFNISFCSKMAVHILQNEIKDTKGSNFVFSPLSFQSMLSLIAVGSKGSTLAQLLSFIGPRSIKELIDMASIVNSVFFSANESKCLETGPTISFVNGAWVDQTFGLKPSYEEVLKGVYHATAKEVDFVNKADQVIDEVNLWVEDATKGLIRNLLPQHCLESDTALVLANAIYFKGAWDRKFDELKTKQREFHLLSGQIVQAPFMTSKAHEIHLYGSFDGYKVLKLPYQTSQDNRQFSMYFLLPNAIDGLHSLIQTFQSNPEVYNSRFELREEELPEFWIPRFKFSFKFEASDTLKELGLEQPFNHLAEFTEMVDSPNLLVLSKIFHESCIEVNEGGTEAAASTAPEFRWLCARLNPPSFVADHPFMFMIKEEKSGIVFFIGAVLNPLLVT</sequence>
<feature type="domain" description="Serpin" evidence="3">
    <location>
        <begin position="22"/>
        <end position="395"/>
    </location>
</feature>
<dbReference type="Gene3D" id="3.30.497.10">
    <property type="entry name" value="Antithrombin, subunit I, domain 2"/>
    <property type="match status" value="1"/>
</dbReference>
<dbReference type="InterPro" id="IPR042178">
    <property type="entry name" value="Serpin_sf_1"/>
</dbReference>
<dbReference type="InterPro" id="IPR000215">
    <property type="entry name" value="Serpin_fam"/>
</dbReference>
<gene>
    <name evidence="4" type="ORF">P3X46_016306</name>
</gene>
<reference evidence="4" key="1">
    <citation type="journal article" date="2023" name="Plant Biotechnol. J.">
        <title>Chromosome-level wild Hevea brasiliensis genome provides new tools for genomic-assisted breeding and valuable loci to elevate rubber yield.</title>
        <authorList>
            <person name="Cheng H."/>
            <person name="Song X."/>
            <person name="Hu Y."/>
            <person name="Wu T."/>
            <person name="Yang Q."/>
            <person name="An Z."/>
            <person name="Feng S."/>
            <person name="Deng Z."/>
            <person name="Wu W."/>
            <person name="Zeng X."/>
            <person name="Tu M."/>
            <person name="Wang X."/>
            <person name="Huang H."/>
        </authorList>
    </citation>
    <scope>NUCLEOTIDE SEQUENCE</scope>
    <source>
        <strain evidence="4">MT/VB/25A 57/8</strain>
    </source>
</reference>
<evidence type="ECO:0000313" key="5">
    <source>
        <dbReference type="Proteomes" id="UP001174677"/>
    </source>
</evidence>
<organism evidence="4 5">
    <name type="scientific">Hevea brasiliensis</name>
    <name type="common">Para rubber tree</name>
    <name type="synonym">Siphonia brasiliensis</name>
    <dbReference type="NCBI Taxonomy" id="3981"/>
    <lineage>
        <taxon>Eukaryota</taxon>
        <taxon>Viridiplantae</taxon>
        <taxon>Streptophyta</taxon>
        <taxon>Embryophyta</taxon>
        <taxon>Tracheophyta</taxon>
        <taxon>Spermatophyta</taxon>
        <taxon>Magnoliopsida</taxon>
        <taxon>eudicotyledons</taxon>
        <taxon>Gunneridae</taxon>
        <taxon>Pentapetalae</taxon>
        <taxon>rosids</taxon>
        <taxon>fabids</taxon>
        <taxon>Malpighiales</taxon>
        <taxon>Euphorbiaceae</taxon>
        <taxon>Crotonoideae</taxon>
        <taxon>Micrandreae</taxon>
        <taxon>Hevea</taxon>
    </lineage>
</organism>
<dbReference type="PANTHER" id="PTHR11461">
    <property type="entry name" value="SERINE PROTEASE INHIBITOR, SERPIN"/>
    <property type="match status" value="1"/>
</dbReference>
<dbReference type="CDD" id="cd02043">
    <property type="entry name" value="serpinP_plants"/>
    <property type="match status" value="1"/>
</dbReference>
<dbReference type="InterPro" id="IPR023796">
    <property type="entry name" value="Serpin_dom"/>
</dbReference>
<evidence type="ECO:0000256" key="1">
    <source>
        <dbReference type="ARBA" id="ARBA00009500"/>
    </source>
</evidence>
<dbReference type="Gene3D" id="2.30.39.10">
    <property type="entry name" value="Alpha-1-antitrypsin, domain 1"/>
    <property type="match status" value="1"/>
</dbReference>
<dbReference type="Pfam" id="PF00079">
    <property type="entry name" value="Serpin"/>
    <property type="match status" value="1"/>
</dbReference>
<dbReference type="PROSITE" id="PS00284">
    <property type="entry name" value="SERPIN"/>
    <property type="match status" value="1"/>
</dbReference>